<dbReference type="Pfam" id="PF14309">
    <property type="entry name" value="DUF4378"/>
    <property type="match status" value="1"/>
</dbReference>
<organism evidence="2 3">
    <name type="scientific">Musa troglodytarum</name>
    <name type="common">fe'i banana</name>
    <dbReference type="NCBI Taxonomy" id="320322"/>
    <lineage>
        <taxon>Eukaryota</taxon>
        <taxon>Viridiplantae</taxon>
        <taxon>Streptophyta</taxon>
        <taxon>Embryophyta</taxon>
        <taxon>Tracheophyta</taxon>
        <taxon>Spermatophyta</taxon>
        <taxon>Magnoliopsida</taxon>
        <taxon>Liliopsida</taxon>
        <taxon>Zingiberales</taxon>
        <taxon>Musaceae</taxon>
        <taxon>Musa</taxon>
    </lineage>
</organism>
<name>A0A9E7LAU3_9LILI</name>
<dbReference type="Proteomes" id="UP001055439">
    <property type="component" value="Chromosome 9"/>
</dbReference>
<dbReference type="PANTHER" id="PTHR46836">
    <property type="entry name" value="AFADIN"/>
    <property type="match status" value="1"/>
</dbReference>
<evidence type="ECO:0000313" key="3">
    <source>
        <dbReference type="Proteomes" id="UP001055439"/>
    </source>
</evidence>
<evidence type="ECO:0000313" key="2">
    <source>
        <dbReference type="EMBL" id="URE43939.1"/>
    </source>
</evidence>
<protein>
    <recommendedName>
        <fullName evidence="1">DUF4378 domain-containing protein</fullName>
    </recommendedName>
</protein>
<dbReference type="InterPro" id="IPR025486">
    <property type="entry name" value="DUF4378"/>
</dbReference>
<feature type="domain" description="DUF4378" evidence="1">
    <location>
        <begin position="684"/>
        <end position="831"/>
    </location>
</feature>
<proteinExistence type="predicted"/>
<reference evidence="2" key="1">
    <citation type="submission" date="2022-05" db="EMBL/GenBank/DDBJ databases">
        <title>The Musa troglodytarum L. genome provides insights into the mechanism of non-climacteric behaviour and enrichment of carotenoids.</title>
        <authorList>
            <person name="Wang J."/>
        </authorList>
    </citation>
    <scope>NUCLEOTIDE SEQUENCE</scope>
    <source>
        <tissue evidence="2">Leaf</tissue>
    </source>
</reference>
<keyword evidence="3" id="KW-1185">Reference proteome</keyword>
<accession>A0A9E7LAU3</accession>
<sequence>MSDLSANHPLNPFDRSDFVLSVSVSPSQSGFRELLDSWKTAFHALQEMEGDWYRPQQSFRSGGWPRRKRAYRVCGGASSRSIAPPSYRLGQDQLIEQRNYLNVESDSTSNSGHQREENSVSYHQTGGIPIKVHMNQKISKPSEISHSSASVIEKLMGLDQLHDRGIVPKQQMSKHCCFQQPSLAASPERFRNAFQVMGSSKMEKNKTKPIIKTYPNLQKGELGLNFMRKKFVGEMGFSIDDTLSTAEESANALEDQDFNKELSVKFNQEPKSLFTIYRHNVNSHHGRSITKFKSLDGTKYEGSKMYCGFERKTKRATDHRWNSSLFHHSFKAGSNFMSANLQYPVKTDPYIDPSQFFVSEPTLKKYHIMGSSISSPNHAQNVQLNNRIQATRSRFLELHAKRRDQQRLSSNEADVVTKAKGLMEISRDVKQLMKQHMNADTRRLSVVEPDNARHKVGYGHFHGCKDMMYLGSRDCSCGGSFSKRSTTNEKEKLQSFDGEVCKLPPQDMHMNLEEWRKESCGKTLKPDLPGSSVDNTGYLDGMFSVSNCMDMDLLLKNKRNMAQEVTADVISTLNEEMSCNHLKETSSDQPSSVCLPIFMGGTETQPQPLASNKQAVQLNLIYAQEFPLMEDNSEICMQFRIAKSNSEVTCENFSDFLKLPNVNNFQSLQKNKDLGEFRDEEERDFSYLLDMLIEYGIDDAKTGRLYDASDLLEYDMCTDVFGKLEKKYNNLALWSSSERKLLFDLINSILVESLAPCLHPWVNSTRMVGPVWGLQGLSQKAWQSLVRKRKQLFTGNAEAKVMDPKWLDLEDDIDGIGKEIGEMLQEELLDELVSEFILG</sequence>
<dbReference type="OrthoDB" id="1925259at2759"/>
<dbReference type="EMBL" id="CP097511">
    <property type="protein sequence ID" value="URE43939.1"/>
    <property type="molecule type" value="Genomic_DNA"/>
</dbReference>
<dbReference type="AlphaFoldDB" id="A0A9E7LAU3"/>
<gene>
    <name evidence="2" type="ORF">MUK42_25764</name>
</gene>
<dbReference type="PANTHER" id="PTHR46836:SF8">
    <property type="entry name" value="AFADIN"/>
    <property type="match status" value="1"/>
</dbReference>
<evidence type="ECO:0000259" key="1">
    <source>
        <dbReference type="Pfam" id="PF14309"/>
    </source>
</evidence>